<accession>A0A382BWJ3</accession>
<evidence type="ECO:0000313" key="2">
    <source>
        <dbReference type="EMBL" id="SVB18175.1"/>
    </source>
</evidence>
<keyword evidence="1" id="KW-0812">Transmembrane</keyword>
<dbReference type="AlphaFoldDB" id="A0A382BWJ3"/>
<keyword evidence="1" id="KW-1133">Transmembrane helix</keyword>
<dbReference type="EMBL" id="UINC01031706">
    <property type="protein sequence ID" value="SVB18175.1"/>
    <property type="molecule type" value="Genomic_DNA"/>
</dbReference>
<organism evidence="2">
    <name type="scientific">marine metagenome</name>
    <dbReference type="NCBI Taxonomy" id="408172"/>
    <lineage>
        <taxon>unclassified sequences</taxon>
        <taxon>metagenomes</taxon>
        <taxon>ecological metagenomes</taxon>
    </lineage>
</organism>
<gene>
    <name evidence="2" type="ORF">METZ01_LOCUS171029</name>
</gene>
<protein>
    <submittedName>
        <fullName evidence="2">Uncharacterized protein</fullName>
    </submittedName>
</protein>
<name>A0A382BWJ3_9ZZZZ</name>
<keyword evidence="1" id="KW-0472">Membrane</keyword>
<proteinExistence type="predicted"/>
<reference evidence="2" key="1">
    <citation type="submission" date="2018-05" db="EMBL/GenBank/DDBJ databases">
        <authorList>
            <person name="Lanie J.A."/>
            <person name="Ng W.-L."/>
            <person name="Kazmierczak K.M."/>
            <person name="Andrzejewski T.M."/>
            <person name="Davidsen T.M."/>
            <person name="Wayne K.J."/>
            <person name="Tettelin H."/>
            <person name="Glass J.I."/>
            <person name="Rusch D."/>
            <person name="Podicherti R."/>
            <person name="Tsui H.-C.T."/>
            <person name="Winkler M.E."/>
        </authorList>
    </citation>
    <scope>NUCLEOTIDE SEQUENCE</scope>
</reference>
<sequence>MISHDFVQREVKTLCSSGALGRSNSYNRLLQYLADQYISGKTPKQTEIATDVFGKDSNFDPNQESLIRVYIHNLRQKLEAYYSQTDGSNGHHLEIPKGEYRLNVVPTKNSVKKKDLSRNVGQKRKIFVFAAIALFAFCSALIFRPWQNNSTTYEQVATAPLWSNILTDQTPIVVVVGDYYIFGELDETLNIGRLIREFSINSAQDLSEFALNHTETTNNYINLDLTYLPIATAFALKDILRVVYTSEKPVRITSMSELDGIDLRSNHILYIGYISGLDKLMKFVFASSSLTIGDTYDELMNLKTGEEYISGAGIPTGGQGNYHDYGLLSMFPGPSGNQFMVVAGARDEGLMHTAYSVTDLTHIEAIRKLFVDMGPDIAPSLEILYEVTGFDRMSLNGTLVHSAQLDQQQIWDVQNSIQFAR</sequence>
<evidence type="ECO:0000256" key="1">
    <source>
        <dbReference type="SAM" id="Phobius"/>
    </source>
</evidence>
<feature type="transmembrane region" description="Helical" evidence="1">
    <location>
        <begin position="126"/>
        <end position="146"/>
    </location>
</feature>